<dbReference type="NCBIfam" id="TIGR01140">
    <property type="entry name" value="L_thr_O3P_dcar"/>
    <property type="match status" value="1"/>
</dbReference>
<keyword evidence="12" id="KW-1185">Reference proteome</keyword>
<dbReference type="RefSeq" id="WP_163464043.1">
    <property type="nucleotide sequence ID" value="NZ_JAAAMG010000012.1"/>
</dbReference>
<dbReference type="PANTHER" id="PTHR42885">
    <property type="entry name" value="HISTIDINOL-PHOSPHATE AMINOTRANSFERASE-RELATED"/>
    <property type="match status" value="1"/>
</dbReference>
<evidence type="ECO:0000256" key="9">
    <source>
        <dbReference type="ARBA" id="ARBA00048531"/>
    </source>
</evidence>
<comment type="pathway">
    <text evidence="3">Cofactor biosynthesis; adenosylcobalamin biosynthesis.</text>
</comment>
<dbReference type="Proteomes" id="UP000469011">
    <property type="component" value="Unassembled WGS sequence"/>
</dbReference>
<comment type="catalytic activity">
    <reaction evidence="9">
        <text>O-phospho-L-threonine + H(+) = (R)-1-aminopropan-2-yl phosphate + CO2</text>
        <dbReference type="Rhea" id="RHEA:11492"/>
        <dbReference type="ChEBI" id="CHEBI:15378"/>
        <dbReference type="ChEBI" id="CHEBI:16526"/>
        <dbReference type="ChEBI" id="CHEBI:58563"/>
        <dbReference type="ChEBI" id="CHEBI:58675"/>
        <dbReference type="EC" id="4.1.1.81"/>
    </reaction>
</comment>
<proteinExistence type="predicted"/>
<evidence type="ECO:0000256" key="5">
    <source>
        <dbReference type="ARBA" id="ARBA00022573"/>
    </source>
</evidence>
<dbReference type="EMBL" id="JAAAMG010000012">
    <property type="protein sequence ID" value="NDW05792.1"/>
    <property type="molecule type" value="Genomic_DNA"/>
</dbReference>
<evidence type="ECO:0000313" key="11">
    <source>
        <dbReference type="EMBL" id="NDW05792.1"/>
    </source>
</evidence>
<dbReference type="GO" id="GO:0009236">
    <property type="term" value="P:cobalamin biosynthetic process"/>
    <property type="evidence" value="ECO:0007669"/>
    <property type="project" value="UniProtKB-UniPathway"/>
</dbReference>
<keyword evidence="7 11" id="KW-0456">Lyase</keyword>
<dbReference type="InterPro" id="IPR015422">
    <property type="entry name" value="PyrdxlP-dep_Trfase_small"/>
</dbReference>
<evidence type="ECO:0000256" key="1">
    <source>
        <dbReference type="ARBA" id="ARBA00001933"/>
    </source>
</evidence>
<keyword evidence="5" id="KW-0169">Cobalamin biosynthesis</keyword>
<evidence type="ECO:0000313" key="12">
    <source>
        <dbReference type="Proteomes" id="UP000469011"/>
    </source>
</evidence>
<dbReference type="Gene3D" id="3.40.640.10">
    <property type="entry name" value="Type I PLP-dependent aspartate aminotransferase-like (Major domain)"/>
    <property type="match status" value="1"/>
</dbReference>
<dbReference type="Pfam" id="PF00155">
    <property type="entry name" value="Aminotran_1_2"/>
    <property type="match status" value="1"/>
</dbReference>
<name>A0A6N9T5D5_9HYPH</name>
<comment type="cofactor">
    <cofactor evidence="1">
        <name>pyridoxal 5'-phosphate</name>
        <dbReference type="ChEBI" id="CHEBI:597326"/>
    </cofactor>
</comment>
<evidence type="ECO:0000256" key="8">
    <source>
        <dbReference type="ARBA" id="ARBA00029996"/>
    </source>
</evidence>
<evidence type="ECO:0000256" key="6">
    <source>
        <dbReference type="ARBA" id="ARBA00022898"/>
    </source>
</evidence>
<dbReference type="PANTHER" id="PTHR42885:SF1">
    <property type="entry name" value="THREONINE-PHOSPHATE DECARBOXYLASE"/>
    <property type="match status" value="1"/>
</dbReference>
<evidence type="ECO:0000256" key="4">
    <source>
        <dbReference type="ARBA" id="ARBA00012285"/>
    </source>
</evidence>
<accession>A0A6N9T5D5</accession>
<reference evidence="11 12" key="1">
    <citation type="submission" date="2020-01" db="EMBL/GenBank/DDBJ databases">
        <title>Jiella pacifica sp. nov.</title>
        <authorList>
            <person name="Xue Z."/>
            <person name="Zhu S."/>
            <person name="Chen J."/>
            <person name="Yang J."/>
        </authorList>
    </citation>
    <scope>NUCLEOTIDE SEQUENCE [LARGE SCALE GENOMIC DNA]</scope>
    <source>
        <strain evidence="11 12">40Bstr34</strain>
    </source>
</reference>
<comment type="caution">
    <text evidence="11">The sequence shown here is derived from an EMBL/GenBank/DDBJ whole genome shotgun (WGS) entry which is preliminary data.</text>
</comment>
<dbReference type="EC" id="4.1.1.81" evidence="4"/>
<gene>
    <name evidence="11" type="ORF">GTK09_15310</name>
</gene>
<sequence>MTEDGAYVHGGGLDAAIARFGGSRADWLDLSTGINPSPVALPELDPEVWARLPDAGLQARCIEEARGAYGAPEEAGIVAAPGSQALISLLPFLLPRGEVAILEPTYGEHRASFEAGGHRVSGVETIADLTDGAQVVVVVNPNNPDGRRTERPALVALLGEMRRRGGLLVVDEAFADAASDLSIADMAGEPGLLIHRSFGKFYGLAGVRLGFALTTPALAGNLARRLGPWAVSGPALAIGAAVLSSETVRERIAGEVQAQAQLRNRVLAEARFNLVGETPLFATVETSGAGAVFEALCRRQILTRPFAYRPNWLRFGNPKDETEAARLAGALADTARERRP</sequence>
<dbReference type="UniPathway" id="UPA00148"/>
<evidence type="ECO:0000256" key="3">
    <source>
        <dbReference type="ARBA" id="ARBA00004953"/>
    </source>
</evidence>
<dbReference type="InterPro" id="IPR005860">
    <property type="entry name" value="CobD"/>
</dbReference>
<evidence type="ECO:0000256" key="2">
    <source>
        <dbReference type="ARBA" id="ARBA00003444"/>
    </source>
</evidence>
<dbReference type="Gene3D" id="3.90.1150.10">
    <property type="entry name" value="Aspartate Aminotransferase, domain 1"/>
    <property type="match status" value="1"/>
</dbReference>
<protein>
    <recommendedName>
        <fullName evidence="4">threonine-phosphate decarboxylase</fullName>
        <ecNumber evidence="4">4.1.1.81</ecNumber>
    </recommendedName>
    <alternativeName>
        <fullName evidence="8">L-threonine-O-3-phosphate decarboxylase</fullName>
    </alternativeName>
</protein>
<dbReference type="InterPro" id="IPR015424">
    <property type="entry name" value="PyrdxlP-dep_Trfase"/>
</dbReference>
<dbReference type="AlphaFoldDB" id="A0A6N9T5D5"/>
<dbReference type="InterPro" id="IPR004839">
    <property type="entry name" value="Aminotransferase_I/II_large"/>
</dbReference>
<dbReference type="InterPro" id="IPR015421">
    <property type="entry name" value="PyrdxlP-dep_Trfase_major"/>
</dbReference>
<dbReference type="GO" id="GO:0048472">
    <property type="term" value="F:threonine-phosphate decarboxylase activity"/>
    <property type="evidence" value="ECO:0007669"/>
    <property type="project" value="UniProtKB-EC"/>
</dbReference>
<organism evidence="11 12">
    <name type="scientific">Jiella pacifica</name>
    <dbReference type="NCBI Taxonomy" id="2696469"/>
    <lineage>
        <taxon>Bacteria</taxon>
        <taxon>Pseudomonadati</taxon>
        <taxon>Pseudomonadota</taxon>
        <taxon>Alphaproteobacteria</taxon>
        <taxon>Hyphomicrobiales</taxon>
        <taxon>Aurantimonadaceae</taxon>
        <taxon>Jiella</taxon>
    </lineage>
</organism>
<dbReference type="GO" id="GO:0030170">
    <property type="term" value="F:pyridoxal phosphate binding"/>
    <property type="evidence" value="ECO:0007669"/>
    <property type="project" value="InterPro"/>
</dbReference>
<evidence type="ECO:0000256" key="7">
    <source>
        <dbReference type="ARBA" id="ARBA00023239"/>
    </source>
</evidence>
<keyword evidence="6" id="KW-0663">Pyridoxal phosphate</keyword>
<dbReference type="SUPFAM" id="SSF53383">
    <property type="entry name" value="PLP-dependent transferases"/>
    <property type="match status" value="1"/>
</dbReference>
<feature type="domain" description="Aminotransferase class I/classII large" evidence="10">
    <location>
        <begin position="73"/>
        <end position="327"/>
    </location>
</feature>
<comment type="function">
    <text evidence="2">Decarboxylates L-threonine-O-3-phosphate to yield (R)-1-amino-2-propanol O-2-phosphate, the precursor for the linkage between the nucleotide loop and the corrin ring in cobalamin.</text>
</comment>
<evidence type="ECO:0000259" key="10">
    <source>
        <dbReference type="Pfam" id="PF00155"/>
    </source>
</evidence>